<dbReference type="AlphaFoldDB" id="A0A9E4NNT9"/>
<sequence>MQRSELRLIKHALEYIPKDDFLSIPLNLRGIYVLYQKVGKNNAESHHYNFVYIGMASNNIRGRIRKHKEQKGNLWSHFSIFEVWDNISDEEIAELEGLFRHLYKYDSKANALNQQKGYAKLTRIRKQTEKEWYQ</sequence>
<organism evidence="1 2">
    <name type="scientific">Candidatus Thiodiazotropha taylori</name>
    <dbReference type="NCBI Taxonomy" id="2792791"/>
    <lineage>
        <taxon>Bacteria</taxon>
        <taxon>Pseudomonadati</taxon>
        <taxon>Pseudomonadota</taxon>
        <taxon>Gammaproteobacteria</taxon>
        <taxon>Chromatiales</taxon>
        <taxon>Sedimenticolaceae</taxon>
        <taxon>Candidatus Thiodiazotropha</taxon>
    </lineage>
</organism>
<name>A0A9E4NNT9_9GAMM</name>
<proteinExistence type="predicted"/>
<reference evidence="1" key="1">
    <citation type="journal article" date="2021" name="Proc. Natl. Acad. Sci. U.S.A.">
        <title>Global biogeography of chemosynthetic symbionts reveals both localized and globally distributed symbiont groups. .</title>
        <authorList>
            <person name="Osvatic J.T."/>
            <person name="Wilkins L.G.E."/>
            <person name="Leibrecht L."/>
            <person name="Leray M."/>
            <person name="Zauner S."/>
            <person name="Polzin J."/>
            <person name="Camacho Y."/>
            <person name="Gros O."/>
            <person name="van Gils J.A."/>
            <person name="Eisen J.A."/>
            <person name="Petersen J.M."/>
            <person name="Yuen B."/>
        </authorList>
    </citation>
    <scope>NUCLEOTIDE SEQUENCE</scope>
    <source>
        <strain evidence="1">MAGclacostrist055</strain>
    </source>
</reference>
<protein>
    <submittedName>
        <fullName evidence="1">GIY-YIG nuclease family protein</fullName>
    </submittedName>
</protein>
<dbReference type="EMBL" id="JAEPCR010000119">
    <property type="protein sequence ID" value="MCG7980282.1"/>
    <property type="molecule type" value="Genomic_DNA"/>
</dbReference>
<evidence type="ECO:0000313" key="2">
    <source>
        <dbReference type="Proteomes" id="UP000886674"/>
    </source>
</evidence>
<accession>A0A9E4NNT9</accession>
<gene>
    <name evidence="1" type="ORF">JAY77_19310</name>
</gene>
<dbReference type="Proteomes" id="UP000886674">
    <property type="component" value="Unassembled WGS sequence"/>
</dbReference>
<evidence type="ECO:0000313" key="1">
    <source>
        <dbReference type="EMBL" id="MCG7980282.1"/>
    </source>
</evidence>
<comment type="caution">
    <text evidence="1">The sequence shown here is derived from an EMBL/GenBank/DDBJ whole genome shotgun (WGS) entry which is preliminary data.</text>
</comment>